<evidence type="ECO:0000313" key="2">
    <source>
        <dbReference type="EMBL" id="EGQ22123.1"/>
    </source>
</evidence>
<evidence type="ECO:0000256" key="1">
    <source>
        <dbReference type="SAM" id="SignalP"/>
    </source>
</evidence>
<comment type="caution">
    <text evidence="2">The sequence shown here is derived from an EMBL/GenBank/DDBJ whole genome shotgun (WGS) entry which is preliminary data.</text>
</comment>
<dbReference type="PROSITE" id="PS51257">
    <property type="entry name" value="PROKAR_LIPOPROTEIN"/>
    <property type="match status" value="1"/>
</dbReference>
<evidence type="ECO:0000313" key="3">
    <source>
        <dbReference type="Proteomes" id="UP000004123"/>
    </source>
</evidence>
<sequence>MKIKKNMRFKNNVLPLLLGLFALALFTACSQESSTEDGETKQAIKDNKPPFNPKKLRVAITKGNINYWQKYNDSLSWENIFSYRGDIDIKFTVDIDGKIIFDKTSEPNKLVFNSAKSEPQNVYLFVIDYVDDKDAHFNWFLMENDLDYKYQNFFLYYPNNGNSNEWVTDRSKVPFEYAYADKYKGTNTKKRGPVGITGFIRFLKPNTKFDLTLGLFYSGKKTKFDADGKTSPFWTPSPELLKKGEWLSKFKIPIEVKD</sequence>
<proteinExistence type="predicted"/>
<dbReference type="AlphaFoldDB" id="F9DF97"/>
<feature type="signal peptide" evidence="1">
    <location>
        <begin position="1"/>
        <end position="30"/>
    </location>
</feature>
<accession>F9DF97</accession>
<dbReference type="STRING" id="997353.HMPREF9144_0337"/>
<evidence type="ECO:0008006" key="4">
    <source>
        <dbReference type="Google" id="ProtNLM"/>
    </source>
</evidence>
<organism evidence="2 3">
    <name type="scientific">Prevotella pallens ATCC 700821</name>
    <dbReference type="NCBI Taxonomy" id="997353"/>
    <lineage>
        <taxon>Bacteria</taxon>
        <taxon>Pseudomonadati</taxon>
        <taxon>Bacteroidota</taxon>
        <taxon>Bacteroidia</taxon>
        <taxon>Bacteroidales</taxon>
        <taxon>Prevotellaceae</taxon>
        <taxon>Prevotella</taxon>
    </lineage>
</organism>
<name>F9DF97_9BACT</name>
<dbReference type="EMBL" id="AFPY01000014">
    <property type="protein sequence ID" value="EGQ22123.1"/>
    <property type="molecule type" value="Genomic_DNA"/>
</dbReference>
<reference evidence="2 3" key="1">
    <citation type="submission" date="2011-04" db="EMBL/GenBank/DDBJ databases">
        <authorList>
            <person name="Muzny D."/>
            <person name="Qin X."/>
            <person name="Deng J."/>
            <person name="Jiang H."/>
            <person name="Liu Y."/>
            <person name="Qu J."/>
            <person name="Song X.-Z."/>
            <person name="Zhang L."/>
            <person name="Thornton R."/>
            <person name="Coyle M."/>
            <person name="Francisco L."/>
            <person name="Jackson L."/>
            <person name="Javaid M."/>
            <person name="Korchina V."/>
            <person name="Kovar C."/>
            <person name="Mata R."/>
            <person name="Mathew T."/>
            <person name="Ngo R."/>
            <person name="Nguyen L."/>
            <person name="Nguyen N."/>
            <person name="Okwuonu G."/>
            <person name="Ongeri F."/>
            <person name="Pham C."/>
            <person name="Simmons D."/>
            <person name="Wilczek-Boney K."/>
            <person name="Hale W."/>
            <person name="Jakkamsetti A."/>
            <person name="Pham P."/>
            <person name="Ruth R."/>
            <person name="San Lucas F."/>
            <person name="Warren J."/>
            <person name="Zhang J."/>
            <person name="Zhao Z."/>
            <person name="Zhou C."/>
            <person name="Zhu D."/>
            <person name="Lee S."/>
            <person name="Bess C."/>
            <person name="Blankenburg K."/>
            <person name="Forbes L."/>
            <person name="Fu Q."/>
            <person name="Gubbala S."/>
            <person name="Hirani K."/>
            <person name="Jayaseelan J.C."/>
            <person name="Lara F."/>
            <person name="Munidasa M."/>
            <person name="Palculict T."/>
            <person name="Patil S."/>
            <person name="Pu L.-L."/>
            <person name="Saada N."/>
            <person name="Tang L."/>
            <person name="Weissenberger G."/>
            <person name="Zhu Y."/>
            <person name="Hemphill L."/>
            <person name="Shang Y."/>
            <person name="Youmans B."/>
            <person name="Ayvaz T."/>
            <person name="Ross M."/>
            <person name="Santibanez J."/>
            <person name="Aqrawi P."/>
            <person name="Gross S."/>
            <person name="Joshi V."/>
            <person name="Fowler G."/>
            <person name="Nazareth L."/>
            <person name="Reid J."/>
            <person name="Worley K."/>
            <person name="Petrosino J."/>
            <person name="Highlander S."/>
            <person name="Gibbs R."/>
        </authorList>
    </citation>
    <scope>NUCLEOTIDE SEQUENCE [LARGE SCALE GENOMIC DNA]</scope>
    <source>
        <strain evidence="2 3">ATCC 700821</strain>
    </source>
</reference>
<keyword evidence="1" id="KW-0732">Signal</keyword>
<gene>
    <name evidence="2" type="ORF">HMPREF9144_0337</name>
</gene>
<protein>
    <recommendedName>
        <fullName evidence="4">Lipoprotein</fullName>
    </recommendedName>
</protein>
<feature type="chain" id="PRO_5003381706" description="Lipoprotein" evidence="1">
    <location>
        <begin position="31"/>
        <end position="258"/>
    </location>
</feature>
<dbReference type="HOGENOM" id="CLU_076529_0_0_10"/>
<dbReference type="Proteomes" id="UP000004123">
    <property type="component" value="Unassembled WGS sequence"/>
</dbReference>